<dbReference type="Proteomes" id="UP000249458">
    <property type="component" value="Unassembled WGS sequence"/>
</dbReference>
<name>A0A364LK37_9GAMM</name>
<dbReference type="InterPro" id="IPR036429">
    <property type="entry name" value="SpoA-like_sf"/>
</dbReference>
<evidence type="ECO:0000313" key="3">
    <source>
        <dbReference type="Proteomes" id="UP000249458"/>
    </source>
</evidence>
<organism evidence="2 3">
    <name type="scientific">Legionella quinlivanii</name>
    <dbReference type="NCBI Taxonomy" id="45073"/>
    <lineage>
        <taxon>Bacteria</taxon>
        <taxon>Pseudomonadati</taxon>
        <taxon>Pseudomonadota</taxon>
        <taxon>Gammaproteobacteria</taxon>
        <taxon>Legionellales</taxon>
        <taxon>Legionellaceae</taxon>
        <taxon>Legionella</taxon>
    </lineage>
</organism>
<dbReference type="Pfam" id="PF01052">
    <property type="entry name" value="FliMN_C"/>
    <property type="match status" value="1"/>
</dbReference>
<dbReference type="RefSeq" id="WP_112219073.1">
    <property type="nucleotide sequence ID" value="NZ_MVJN01000004.1"/>
</dbReference>
<feature type="domain" description="Flagellar motor switch protein FliN-like C-terminal" evidence="1">
    <location>
        <begin position="169"/>
        <end position="235"/>
    </location>
</feature>
<comment type="caution">
    <text evidence="2">The sequence shown here is derived from an EMBL/GenBank/DDBJ whole genome shotgun (WGS) entry which is preliminary data.</text>
</comment>
<evidence type="ECO:0000313" key="2">
    <source>
        <dbReference type="EMBL" id="RAP36962.1"/>
    </source>
</evidence>
<gene>
    <name evidence="2" type="ORF">B1207_05900</name>
</gene>
<dbReference type="Gene3D" id="2.30.330.10">
    <property type="entry name" value="SpoA-like"/>
    <property type="match status" value="1"/>
</dbReference>
<proteinExistence type="predicted"/>
<reference evidence="2 3" key="1">
    <citation type="submission" date="2017-02" db="EMBL/GenBank/DDBJ databases">
        <title>Legionella quilivanii strain from human: case report and whole genome sequencing analysis.</title>
        <authorList>
            <person name="Lalancette C."/>
            <person name="Leduc J.-M."/>
            <person name="Levesque S."/>
            <person name="Fournier E."/>
            <person name="Saoud J."/>
            <person name="Faucher S.P."/>
            <person name="Bernard K."/>
            <person name="Martineau C."/>
            <person name="Longtin J."/>
        </authorList>
    </citation>
    <scope>NUCLEOTIDE SEQUENCE [LARGE SCALE GENOMIC DNA]</scope>
    <source>
        <strain evidence="2 3">ID143958</strain>
    </source>
</reference>
<protein>
    <recommendedName>
        <fullName evidence="1">Flagellar motor switch protein FliN-like C-terminal domain-containing protein</fullName>
    </recommendedName>
</protein>
<dbReference type="InterPro" id="IPR001543">
    <property type="entry name" value="FliN-like_C"/>
</dbReference>
<evidence type="ECO:0000259" key="1">
    <source>
        <dbReference type="Pfam" id="PF01052"/>
    </source>
</evidence>
<dbReference type="SUPFAM" id="SSF101801">
    <property type="entry name" value="Surface presentation of antigens (SPOA)"/>
    <property type="match status" value="1"/>
</dbReference>
<accession>A0A364LK37</accession>
<sequence length="237" mass="27204">MNQTLKPYRLINPSEINRLSQHFHRVLQAWNDVYTLSTASVYLQRTRPVEASRMLYLYNQKGELIGFIPPAFFENLQHVIFGSSSSCFRGVNEQIIHELLSALFKDKHLSTQEEQLDSQEWFYWGSPCLELELTFGQTTISLFLHPRWVVEQLPVLSGNAPLSPLENNLSDEPLELEIKLLSFTMNLADLLTLKPGEVIKTDHPQNEDLLLKHQQLTLCTVHKGINDGYKSIQIASN</sequence>
<dbReference type="EMBL" id="MVJN01000004">
    <property type="protein sequence ID" value="RAP36962.1"/>
    <property type="molecule type" value="Genomic_DNA"/>
</dbReference>
<dbReference type="AlphaFoldDB" id="A0A364LK37"/>